<dbReference type="AlphaFoldDB" id="A0A4V2YQI9"/>
<dbReference type="InterPro" id="IPR041492">
    <property type="entry name" value="HAD_2"/>
</dbReference>
<accession>A0A4V2YQI9</accession>
<dbReference type="Gene3D" id="3.90.190.10">
    <property type="entry name" value="Protein tyrosine phosphatase superfamily"/>
    <property type="match status" value="1"/>
</dbReference>
<dbReference type="Gene3D" id="3.40.50.1000">
    <property type="entry name" value="HAD superfamily/HAD-like"/>
    <property type="match status" value="1"/>
</dbReference>
<feature type="domain" description="Tyrosine specific protein phosphatases" evidence="1">
    <location>
        <begin position="111"/>
        <end position="145"/>
    </location>
</feature>
<keyword evidence="3" id="KW-1185">Reference proteome</keyword>
<dbReference type="NCBIfam" id="TIGR01509">
    <property type="entry name" value="HAD-SF-IA-v3"/>
    <property type="match status" value="1"/>
</dbReference>
<dbReference type="PROSITE" id="PS50056">
    <property type="entry name" value="TYR_PHOSPHATASE_2"/>
    <property type="match status" value="1"/>
</dbReference>
<protein>
    <submittedName>
        <fullName evidence="2">HAD family hydrolase</fullName>
    </submittedName>
</protein>
<dbReference type="PROSITE" id="PS00383">
    <property type="entry name" value="TYR_PHOSPHATASE_1"/>
    <property type="match status" value="1"/>
</dbReference>
<gene>
    <name evidence="2" type="ORF">E1263_04920</name>
</gene>
<dbReference type="InterPro" id="IPR036412">
    <property type="entry name" value="HAD-like_sf"/>
</dbReference>
<dbReference type="InterPro" id="IPR026893">
    <property type="entry name" value="Tyr/Ser_Pase_IphP-type"/>
</dbReference>
<dbReference type="InterPro" id="IPR016130">
    <property type="entry name" value="Tyr_Pase_AS"/>
</dbReference>
<dbReference type="PANTHER" id="PTHR43481:SF4">
    <property type="entry name" value="GLYCEROL-1-PHOSPHATE PHOSPHOHYDROLASE 1-RELATED"/>
    <property type="match status" value="1"/>
</dbReference>
<dbReference type="InterPro" id="IPR000387">
    <property type="entry name" value="Tyr_Pase_dom"/>
</dbReference>
<dbReference type="RefSeq" id="WP_132165798.1">
    <property type="nucleotide sequence ID" value="NZ_SMKX01000008.1"/>
</dbReference>
<organism evidence="2 3">
    <name type="scientific">Kribbella antibiotica</name>
    <dbReference type="NCBI Taxonomy" id="190195"/>
    <lineage>
        <taxon>Bacteria</taxon>
        <taxon>Bacillati</taxon>
        <taxon>Actinomycetota</taxon>
        <taxon>Actinomycetes</taxon>
        <taxon>Propionibacteriales</taxon>
        <taxon>Kribbellaceae</taxon>
        <taxon>Kribbella</taxon>
    </lineage>
</organism>
<dbReference type="Gene3D" id="1.10.150.240">
    <property type="entry name" value="Putative phosphatase, domain 2"/>
    <property type="match status" value="1"/>
</dbReference>
<evidence type="ECO:0000313" key="2">
    <source>
        <dbReference type="EMBL" id="TDD62217.1"/>
    </source>
</evidence>
<dbReference type="Pfam" id="PF13419">
    <property type="entry name" value="HAD_2"/>
    <property type="match status" value="1"/>
</dbReference>
<dbReference type="InterPro" id="IPR023198">
    <property type="entry name" value="PGP-like_dom2"/>
</dbReference>
<evidence type="ECO:0000259" key="1">
    <source>
        <dbReference type="PROSITE" id="PS50056"/>
    </source>
</evidence>
<dbReference type="InterPro" id="IPR023214">
    <property type="entry name" value="HAD_sf"/>
</dbReference>
<dbReference type="InterPro" id="IPR006439">
    <property type="entry name" value="HAD-SF_hydro_IA"/>
</dbReference>
<comment type="caution">
    <text evidence="2">The sequence shown here is derived from an EMBL/GenBank/DDBJ whole genome shotgun (WGS) entry which is preliminary data.</text>
</comment>
<dbReference type="PANTHER" id="PTHR43481">
    <property type="entry name" value="FRUCTOSE-1-PHOSPHATE PHOSPHATASE"/>
    <property type="match status" value="1"/>
</dbReference>
<dbReference type="SFLD" id="SFLDS00003">
    <property type="entry name" value="Haloacid_Dehalogenase"/>
    <property type="match status" value="1"/>
</dbReference>
<reference evidence="2 3" key="1">
    <citation type="submission" date="2019-03" db="EMBL/GenBank/DDBJ databases">
        <title>Draft genome sequences of novel Actinobacteria.</title>
        <authorList>
            <person name="Sahin N."/>
            <person name="Ay H."/>
            <person name="Saygin H."/>
        </authorList>
    </citation>
    <scope>NUCLEOTIDE SEQUENCE [LARGE SCALE GENOMIC DNA]</scope>
    <source>
        <strain evidence="2 3">JCM 13523</strain>
    </source>
</reference>
<name>A0A4V2YQI9_9ACTN</name>
<dbReference type="InterPro" id="IPR029021">
    <property type="entry name" value="Prot-tyrosine_phosphatase-like"/>
</dbReference>
<dbReference type="Proteomes" id="UP000295124">
    <property type="component" value="Unassembled WGS sequence"/>
</dbReference>
<proteinExistence type="predicted"/>
<keyword evidence="2" id="KW-0378">Hydrolase</keyword>
<dbReference type="GO" id="GO:0050308">
    <property type="term" value="F:sugar-phosphatase activity"/>
    <property type="evidence" value="ECO:0007669"/>
    <property type="project" value="TreeGrafter"/>
</dbReference>
<dbReference type="EMBL" id="SMKX01000008">
    <property type="protein sequence ID" value="TDD62217.1"/>
    <property type="molecule type" value="Genomic_DNA"/>
</dbReference>
<dbReference type="SUPFAM" id="SSF56784">
    <property type="entry name" value="HAD-like"/>
    <property type="match status" value="1"/>
</dbReference>
<dbReference type="SUPFAM" id="SSF52799">
    <property type="entry name" value="(Phosphotyrosine protein) phosphatases II"/>
    <property type="match status" value="1"/>
</dbReference>
<dbReference type="PRINTS" id="PR00413">
    <property type="entry name" value="HADHALOGNASE"/>
</dbReference>
<dbReference type="GO" id="GO:0004721">
    <property type="term" value="F:phosphoprotein phosphatase activity"/>
    <property type="evidence" value="ECO:0007669"/>
    <property type="project" value="InterPro"/>
</dbReference>
<evidence type="ECO:0000313" key="3">
    <source>
        <dbReference type="Proteomes" id="UP000295124"/>
    </source>
</evidence>
<dbReference type="SFLD" id="SFLDG01129">
    <property type="entry name" value="C1.5:_HAD__Beta-PGM__Phosphata"/>
    <property type="match status" value="1"/>
</dbReference>
<dbReference type="InterPro" id="IPR051806">
    <property type="entry name" value="HAD-like_SPP"/>
</dbReference>
<dbReference type="Pfam" id="PF13350">
    <property type="entry name" value="Y_phosphatase3"/>
    <property type="match status" value="1"/>
</dbReference>
<dbReference type="OrthoDB" id="1188001at2"/>
<sequence>MWSRCLNARDVGGFPTRYGVPTATGRLFRTDTPELLDADGQAEFVAVDPGLILDLRSDWELKQPHPFADHPSYQRIPWIDPAAEALRDAAAEPNLVDVYRNSLSRNAANISRIFQAIADTPPDRPVIVHCRAGKDRTGLTIALLLELVGVPRDVIAADYAISEVNLGLQDGPEISRTRPETILGSLEHVESQLGGVRTYLAGLGLTDEQVHRLASRLLPGDVQAVVFDFDGLLMDTETTMVESWQAEWRFHGLQLDMTEFWPGHGGDVTEDRYAVLAAAVGVEFDRAASHTRRMAHRERMHAALDFRPGIRDWILAARELGLRTAIASSSPNDWVRGHLKRVGALDLFDVIVTGDEVSTHKPDPAIYELALRRLKLAGAQAIAVEDTPHGVAAAQAAGMFAVAIPNPYVEPATLKAADLDLGSAADLPLHELVLSAASKGSTSVTK</sequence>